<dbReference type="GO" id="GO:0004017">
    <property type="term" value="F:AMP kinase activity"/>
    <property type="evidence" value="ECO:0007669"/>
    <property type="project" value="UniProtKB-UniRule"/>
</dbReference>
<dbReference type="GO" id="GO:0005524">
    <property type="term" value="F:ATP binding"/>
    <property type="evidence" value="ECO:0007669"/>
    <property type="project" value="UniProtKB-UniRule"/>
</dbReference>
<keyword evidence="2 5" id="KW-0545">Nucleotide biosynthesis</keyword>
<keyword evidence="5 7" id="KW-0067">ATP-binding</keyword>
<dbReference type="SUPFAM" id="SSF57774">
    <property type="entry name" value="Microbial and mitochondrial ADK, insert 'zinc finger' domain"/>
    <property type="match status" value="1"/>
</dbReference>
<gene>
    <name evidence="5" type="primary">adk</name>
    <name evidence="9" type="ORF">A3H26_00370</name>
</gene>
<dbReference type="GO" id="GO:0044209">
    <property type="term" value="P:AMP salvage"/>
    <property type="evidence" value="ECO:0007669"/>
    <property type="project" value="UniProtKB-UniRule"/>
</dbReference>
<evidence type="ECO:0000256" key="5">
    <source>
        <dbReference type="HAMAP-Rule" id="MF_00235"/>
    </source>
</evidence>
<dbReference type="InterPro" id="IPR007862">
    <property type="entry name" value="Adenylate_kinase_lid-dom"/>
</dbReference>
<protein>
    <recommendedName>
        <fullName evidence="5 7">Adenylate kinase</fullName>
        <shortName evidence="5">AK</shortName>
        <ecNumber evidence="5 7">2.7.4.3</ecNumber>
    </recommendedName>
    <alternativeName>
        <fullName evidence="5">ATP-AMP transphosphorylase</fullName>
    </alternativeName>
    <alternativeName>
        <fullName evidence="5">ATP:AMP phosphotransferase</fullName>
    </alternativeName>
    <alternativeName>
        <fullName evidence="5">Adenylate monophosphate kinase</fullName>
    </alternativeName>
</protein>
<feature type="domain" description="Adenylate kinase active site lid" evidence="8">
    <location>
        <begin position="119"/>
        <end position="154"/>
    </location>
</feature>
<dbReference type="InterPro" id="IPR027417">
    <property type="entry name" value="P-loop_NTPase"/>
</dbReference>
<proteinExistence type="inferred from homology"/>
<comment type="subunit">
    <text evidence="5 7">Monomer.</text>
</comment>
<dbReference type="CDD" id="cd01428">
    <property type="entry name" value="ADK"/>
    <property type="match status" value="1"/>
</dbReference>
<evidence type="ECO:0000256" key="1">
    <source>
        <dbReference type="ARBA" id="ARBA00022679"/>
    </source>
</evidence>
<dbReference type="AlphaFoldDB" id="A0A1F4VGQ0"/>
<comment type="function">
    <text evidence="5">Catalyzes the reversible transfer of the terminal phosphate group between ATP and AMP. Plays an important role in cellular energy homeostasis and in adenine nucleotide metabolism.</text>
</comment>
<keyword evidence="4 5" id="KW-0418">Kinase</keyword>
<name>A0A1F4VGQ0_UNCKA</name>
<comment type="caution">
    <text evidence="5">Lacks conserved residue(s) required for the propagation of feature annotation.</text>
</comment>
<dbReference type="STRING" id="1802630.A3H26_00370"/>
<feature type="binding site" evidence="5">
    <location>
        <position position="36"/>
    </location>
    <ligand>
        <name>AMP</name>
        <dbReference type="ChEBI" id="CHEBI:456215"/>
    </ligand>
</feature>
<keyword evidence="3 5" id="KW-0547">Nucleotide-binding</keyword>
<evidence type="ECO:0000256" key="3">
    <source>
        <dbReference type="ARBA" id="ARBA00022741"/>
    </source>
</evidence>
<dbReference type="EMBL" id="MEVN01000039">
    <property type="protein sequence ID" value="OGC56381.1"/>
    <property type="molecule type" value="Genomic_DNA"/>
</dbReference>
<keyword evidence="1 5" id="KW-0808">Transferase</keyword>
<feature type="binding site" evidence="5">
    <location>
        <begin position="10"/>
        <end position="15"/>
    </location>
    <ligand>
        <name>ATP</name>
        <dbReference type="ChEBI" id="CHEBI:30616"/>
    </ligand>
</feature>
<evidence type="ECO:0000256" key="2">
    <source>
        <dbReference type="ARBA" id="ARBA00022727"/>
    </source>
</evidence>
<dbReference type="EC" id="2.7.4.3" evidence="5 7"/>
<dbReference type="HAMAP" id="MF_00235">
    <property type="entry name" value="Adenylate_kinase_Adk"/>
    <property type="match status" value="1"/>
</dbReference>
<evidence type="ECO:0000313" key="10">
    <source>
        <dbReference type="Proteomes" id="UP000177763"/>
    </source>
</evidence>
<dbReference type="Pfam" id="PF05191">
    <property type="entry name" value="ADK_lid"/>
    <property type="match status" value="1"/>
</dbReference>
<keyword evidence="5" id="KW-0963">Cytoplasm</keyword>
<evidence type="ECO:0000256" key="7">
    <source>
        <dbReference type="RuleBase" id="RU003331"/>
    </source>
</evidence>
<evidence type="ECO:0000259" key="8">
    <source>
        <dbReference type="Pfam" id="PF05191"/>
    </source>
</evidence>
<evidence type="ECO:0000313" key="9">
    <source>
        <dbReference type="EMBL" id="OGC56381.1"/>
    </source>
</evidence>
<feature type="region of interest" description="LID" evidence="5">
    <location>
        <begin position="118"/>
        <end position="155"/>
    </location>
</feature>
<comment type="pathway">
    <text evidence="5">Purine metabolism; AMP biosynthesis via salvage pathway; AMP from ADP: step 1/1.</text>
</comment>
<feature type="binding site" evidence="5">
    <location>
        <position position="163"/>
    </location>
    <ligand>
        <name>AMP</name>
        <dbReference type="ChEBI" id="CHEBI:456215"/>
    </ligand>
</feature>
<dbReference type="PRINTS" id="PR00094">
    <property type="entry name" value="ADENYLTKNASE"/>
</dbReference>
<comment type="similarity">
    <text evidence="5 6">Belongs to the adenylate kinase family.</text>
</comment>
<organism evidence="9 10">
    <name type="scientific">candidate division WWE3 bacterium RIFCSPLOWO2_12_FULL_36_10</name>
    <dbReference type="NCBI Taxonomy" id="1802630"/>
    <lineage>
        <taxon>Bacteria</taxon>
        <taxon>Katanobacteria</taxon>
    </lineage>
</organism>
<feature type="binding site" evidence="5">
    <location>
        <position position="119"/>
    </location>
    <ligand>
        <name>ATP</name>
        <dbReference type="ChEBI" id="CHEBI:30616"/>
    </ligand>
</feature>
<dbReference type="Pfam" id="PF00406">
    <property type="entry name" value="ADK"/>
    <property type="match status" value="1"/>
</dbReference>
<dbReference type="SUPFAM" id="SSF52540">
    <property type="entry name" value="P-loop containing nucleoside triphosphate hydrolases"/>
    <property type="match status" value="1"/>
</dbReference>
<dbReference type="PANTHER" id="PTHR23359">
    <property type="entry name" value="NUCLEOTIDE KINASE"/>
    <property type="match status" value="1"/>
</dbReference>
<dbReference type="Proteomes" id="UP000177763">
    <property type="component" value="Unassembled WGS sequence"/>
</dbReference>
<dbReference type="Gene3D" id="3.40.50.300">
    <property type="entry name" value="P-loop containing nucleotide triphosphate hydrolases"/>
    <property type="match status" value="1"/>
</dbReference>
<evidence type="ECO:0000256" key="6">
    <source>
        <dbReference type="RuleBase" id="RU003330"/>
    </source>
</evidence>
<feature type="binding site" evidence="5">
    <location>
        <position position="191"/>
    </location>
    <ligand>
        <name>ATP</name>
        <dbReference type="ChEBI" id="CHEBI:30616"/>
    </ligand>
</feature>
<feature type="binding site" evidence="5">
    <location>
        <begin position="128"/>
        <end position="129"/>
    </location>
    <ligand>
        <name>ATP</name>
        <dbReference type="ChEBI" id="CHEBI:30616"/>
    </ligand>
</feature>
<reference evidence="9 10" key="1">
    <citation type="journal article" date="2016" name="Nat. Commun.">
        <title>Thousands of microbial genomes shed light on interconnected biogeochemical processes in an aquifer system.</title>
        <authorList>
            <person name="Anantharaman K."/>
            <person name="Brown C.T."/>
            <person name="Hug L.A."/>
            <person name="Sharon I."/>
            <person name="Castelle C.J."/>
            <person name="Probst A.J."/>
            <person name="Thomas B.C."/>
            <person name="Singh A."/>
            <person name="Wilkins M.J."/>
            <person name="Karaoz U."/>
            <person name="Brodie E.L."/>
            <person name="Williams K.H."/>
            <person name="Hubbard S.S."/>
            <person name="Banfield J.F."/>
        </authorList>
    </citation>
    <scope>NUCLEOTIDE SEQUENCE [LARGE SCALE GENOMIC DNA]</scope>
</reference>
<comment type="domain">
    <text evidence="5">Consists of three domains, a large central CORE domain and two small peripheral domains, NMPbind and LID, which undergo movements during catalysis. The LID domain closes over the site of phosphoryl transfer upon ATP binding. Assembling and dissambling the active center during each catalytic cycle provides an effective means to prevent ATP hydrolysis.</text>
</comment>
<sequence length="209" mass="23144">MKILLIGPPASGKGTIGSLLSERLKIPVISVGKLLRSIDPRSPYYEGIKGSMDRGDLAPNNIVGKILEKRVQEKDCIRGFILDGWARQLSDLDFFNPGFDLVLLLKISAEISIRRIAGRRECKVDGSIFNIYSNPPKKPGICDLCGATLIQRDDDREEIVTKRLQNYEEKTVPSLDLFRKMGILTEVNGDKPPEDVFTDTVSALGIGND</sequence>
<evidence type="ECO:0000256" key="4">
    <source>
        <dbReference type="ARBA" id="ARBA00022777"/>
    </source>
</evidence>
<dbReference type="InterPro" id="IPR000850">
    <property type="entry name" value="Adenylat/UMP-CMP_kin"/>
</dbReference>
<comment type="subcellular location">
    <subcellularLocation>
        <location evidence="5 7">Cytoplasm</location>
    </subcellularLocation>
</comment>
<dbReference type="InterPro" id="IPR036193">
    <property type="entry name" value="ADK_active_lid_dom_sf"/>
</dbReference>
<comment type="catalytic activity">
    <reaction evidence="5 7">
        <text>AMP + ATP = 2 ADP</text>
        <dbReference type="Rhea" id="RHEA:12973"/>
        <dbReference type="ChEBI" id="CHEBI:30616"/>
        <dbReference type="ChEBI" id="CHEBI:456215"/>
        <dbReference type="ChEBI" id="CHEBI:456216"/>
        <dbReference type="EC" id="2.7.4.3"/>
    </reaction>
</comment>
<dbReference type="GO" id="GO:0005737">
    <property type="term" value="C:cytoplasm"/>
    <property type="evidence" value="ECO:0007669"/>
    <property type="project" value="UniProtKB-SubCell"/>
</dbReference>
<feature type="binding site" evidence="5">
    <location>
        <position position="88"/>
    </location>
    <ligand>
        <name>AMP</name>
        <dbReference type="ChEBI" id="CHEBI:456215"/>
    </ligand>
</feature>
<feature type="binding site" evidence="5">
    <location>
        <position position="152"/>
    </location>
    <ligand>
        <name>AMP</name>
        <dbReference type="ChEBI" id="CHEBI:456215"/>
    </ligand>
</feature>
<accession>A0A1F4VGQ0</accession>
<dbReference type="UniPathway" id="UPA00588">
    <property type="reaction ID" value="UER00649"/>
</dbReference>
<comment type="caution">
    <text evidence="9">The sequence shown here is derived from an EMBL/GenBank/DDBJ whole genome shotgun (WGS) entry which is preliminary data.</text>
</comment>